<feature type="transmembrane region" description="Helical" evidence="8">
    <location>
        <begin position="364"/>
        <end position="384"/>
    </location>
</feature>
<feature type="transmembrane region" description="Helical" evidence="8">
    <location>
        <begin position="396"/>
        <end position="413"/>
    </location>
</feature>
<feature type="transmembrane region" description="Helical" evidence="8">
    <location>
        <begin position="110"/>
        <end position="130"/>
    </location>
</feature>
<keyword evidence="5" id="KW-0769">Symport</keyword>
<dbReference type="OrthoDB" id="6766492at2"/>
<evidence type="ECO:0000256" key="2">
    <source>
        <dbReference type="ARBA" id="ARBA00022448"/>
    </source>
</evidence>
<dbReference type="Proteomes" id="UP000236655">
    <property type="component" value="Chromosome"/>
</dbReference>
<dbReference type="InterPro" id="IPR051084">
    <property type="entry name" value="H+-coupled_symporters"/>
</dbReference>
<keyword evidence="3" id="KW-1003">Cell membrane</keyword>
<dbReference type="Pfam" id="PF07690">
    <property type="entry name" value="MFS_1"/>
    <property type="match status" value="1"/>
</dbReference>
<feature type="transmembrane region" description="Helical" evidence="8">
    <location>
        <begin position="302"/>
        <end position="321"/>
    </location>
</feature>
<feature type="domain" description="Major facilitator superfamily (MFS) profile" evidence="9">
    <location>
        <begin position="14"/>
        <end position="418"/>
    </location>
</feature>
<dbReference type="InterPro" id="IPR020846">
    <property type="entry name" value="MFS_dom"/>
</dbReference>
<feature type="transmembrane region" description="Helical" evidence="8">
    <location>
        <begin position="50"/>
        <end position="74"/>
    </location>
</feature>
<keyword evidence="6 8" id="KW-1133">Transmembrane helix</keyword>
<name>A0A2I7N750_9NEIS</name>
<evidence type="ECO:0000313" key="11">
    <source>
        <dbReference type="Proteomes" id="UP000236655"/>
    </source>
</evidence>
<protein>
    <recommendedName>
        <fullName evidence="9">Major facilitator superfamily (MFS) profile domain-containing protein</fullName>
    </recommendedName>
</protein>
<organism evidence="10 11">
    <name type="scientific">Aquella oligotrophica</name>
    <dbReference type="NCBI Taxonomy" id="2067065"/>
    <lineage>
        <taxon>Bacteria</taxon>
        <taxon>Pseudomonadati</taxon>
        <taxon>Pseudomonadota</taxon>
        <taxon>Betaproteobacteria</taxon>
        <taxon>Neisseriales</taxon>
        <taxon>Neisseriaceae</taxon>
        <taxon>Aquella</taxon>
    </lineage>
</organism>
<dbReference type="SUPFAM" id="SSF103473">
    <property type="entry name" value="MFS general substrate transporter"/>
    <property type="match status" value="1"/>
</dbReference>
<evidence type="ECO:0000256" key="1">
    <source>
        <dbReference type="ARBA" id="ARBA00004651"/>
    </source>
</evidence>
<dbReference type="PANTHER" id="PTHR43528:SF1">
    <property type="entry name" value="ALPHA-KETOGLUTARATE PERMEASE"/>
    <property type="match status" value="1"/>
</dbReference>
<gene>
    <name evidence="10" type="ORF">CUN60_08360</name>
</gene>
<feature type="transmembrane region" description="Helical" evidence="8">
    <location>
        <begin position="272"/>
        <end position="290"/>
    </location>
</feature>
<feature type="transmembrane region" description="Helical" evidence="8">
    <location>
        <begin position="327"/>
        <end position="352"/>
    </location>
</feature>
<dbReference type="InterPro" id="IPR036259">
    <property type="entry name" value="MFS_trans_sf"/>
</dbReference>
<evidence type="ECO:0000259" key="9">
    <source>
        <dbReference type="PROSITE" id="PS50850"/>
    </source>
</evidence>
<keyword evidence="2" id="KW-0813">Transport</keyword>
<evidence type="ECO:0000256" key="7">
    <source>
        <dbReference type="ARBA" id="ARBA00023136"/>
    </source>
</evidence>
<dbReference type="InterPro" id="IPR011701">
    <property type="entry name" value="MFS"/>
</dbReference>
<dbReference type="PANTHER" id="PTHR43528">
    <property type="entry name" value="ALPHA-KETOGLUTARATE PERMEASE"/>
    <property type="match status" value="1"/>
</dbReference>
<feature type="transmembrane region" description="Helical" evidence="8">
    <location>
        <begin position="86"/>
        <end position="104"/>
    </location>
</feature>
<comment type="subcellular location">
    <subcellularLocation>
        <location evidence="1">Cell membrane</location>
        <topology evidence="1">Multi-pass membrane protein</topology>
    </subcellularLocation>
</comment>
<evidence type="ECO:0000256" key="3">
    <source>
        <dbReference type="ARBA" id="ARBA00022475"/>
    </source>
</evidence>
<dbReference type="Gene3D" id="1.20.1250.20">
    <property type="entry name" value="MFS general substrate transporter like domains"/>
    <property type="match status" value="2"/>
</dbReference>
<sequence>MSKDLALTAQEKKIVGLAALGGMLEFYDFIIYGIFSVYFAHQFFPGDNQLLSVIESYVVFVLGYIARPIGGMIFSHVGDEHGRKKVLIITIILMGLSSLGIGILPTYSQIGVAAPILLLLLRLTQGLALGGELPSTYVYISETMPHKKGSGFGITMTGVNSGLLLGMLINQLMNTILTPAELADYGWRLPFIFGGALCLISYKIRKTLQETNAFQRIHDKPDFPLVYLFKNNPKQLLAGTAATAIMSGLVVAAIVFMPTYLHEIIKVDSKTISHIMPVAMIFNVITIYCTGKIANHVSSYSILKYLLIATVLLTPVSYWLIANSFISSGVIILGILEGIAAMIIPLLITSLFPAKIRLTGVAMSYNIGFTIFGGLAPIIISSSIKSGFGGIYSTPIIYLIAIAVIAAFGLIFAKKHSHDSIVLKNSHQTN</sequence>
<feature type="transmembrane region" description="Helical" evidence="8">
    <location>
        <begin position="185"/>
        <end position="202"/>
    </location>
</feature>
<dbReference type="EMBL" id="CP024847">
    <property type="protein sequence ID" value="AUR52306.1"/>
    <property type="molecule type" value="Genomic_DNA"/>
</dbReference>
<dbReference type="RefSeq" id="WP_102951601.1">
    <property type="nucleotide sequence ID" value="NZ_CP024847.1"/>
</dbReference>
<accession>A0A2I7N750</accession>
<keyword evidence="11" id="KW-1185">Reference proteome</keyword>
<evidence type="ECO:0000256" key="5">
    <source>
        <dbReference type="ARBA" id="ARBA00022847"/>
    </source>
</evidence>
<dbReference type="GO" id="GO:0005886">
    <property type="term" value="C:plasma membrane"/>
    <property type="evidence" value="ECO:0007669"/>
    <property type="project" value="UniProtKB-SubCell"/>
</dbReference>
<dbReference type="GO" id="GO:0015293">
    <property type="term" value="F:symporter activity"/>
    <property type="evidence" value="ECO:0007669"/>
    <property type="project" value="UniProtKB-KW"/>
</dbReference>
<keyword evidence="7 8" id="KW-0472">Membrane</keyword>
<dbReference type="KEGG" id="nba:CUN60_08360"/>
<evidence type="ECO:0000256" key="6">
    <source>
        <dbReference type="ARBA" id="ARBA00022989"/>
    </source>
</evidence>
<evidence type="ECO:0000256" key="8">
    <source>
        <dbReference type="SAM" id="Phobius"/>
    </source>
</evidence>
<reference evidence="11" key="1">
    <citation type="submission" date="2017-11" db="EMBL/GenBank/DDBJ databases">
        <authorList>
            <person name="Chan K.G."/>
            <person name="Lee L.S."/>
        </authorList>
    </citation>
    <scope>NUCLEOTIDE SEQUENCE [LARGE SCALE GENOMIC DNA]</scope>
    <source>
        <strain evidence="11">DSM 100970</strain>
    </source>
</reference>
<dbReference type="AlphaFoldDB" id="A0A2I7N750"/>
<feature type="transmembrane region" description="Helical" evidence="8">
    <location>
        <begin position="151"/>
        <end position="173"/>
    </location>
</feature>
<feature type="transmembrane region" description="Helical" evidence="8">
    <location>
        <begin position="14"/>
        <end position="38"/>
    </location>
</feature>
<feature type="transmembrane region" description="Helical" evidence="8">
    <location>
        <begin position="236"/>
        <end position="260"/>
    </location>
</feature>
<evidence type="ECO:0000256" key="4">
    <source>
        <dbReference type="ARBA" id="ARBA00022692"/>
    </source>
</evidence>
<dbReference type="PROSITE" id="PS50850">
    <property type="entry name" value="MFS"/>
    <property type="match status" value="1"/>
</dbReference>
<proteinExistence type="predicted"/>
<keyword evidence="4 8" id="KW-0812">Transmembrane</keyword>
<evidence type="ECO:0000313" key="10">
    <source>
        <dbReference type="EMBL" id="AUR52306.1"/>
    </source>
</evidence>